<proteinExistence type="predicted"/>
<accession>A0ABV1EME0</accession>
<keyword evidence="2" id="KW-1185">Reference proteome</keyword>
<evidence type="ECO:0000313" key="2">
    <source>
        <dbReference type="Proteomes" id="UP001440599"/>
    </source>
</evidence>
<dbReference type="Proteomes" id="UP001440599">
    <property type="component" value="Unassembled WGS sequence"/>
</dbReference>
<reference evidence="1 2" key="1">
    <citation type="submission" date="2024-03" db="EMBL/GenBank/DDBJ databases">
        <title>Human intestinal bacterial collection.</title>
        <authorList>
            <person name="Pauvert C."/>
            <person name="Hitch T.C.A."/>
            <person name="Clavel T."/>
        </authorList>
    </citation>
    <scope>NUCLEOTIDE SEQUENCE [LARGE SCALE GENOMIC DNA]</scope>
    <source>
        <strain evidence="1 2">CLA-AP-H34</strain>
    </source>
</reference>
<dbReference type="RefSeq" id="WP_349139365.1">
    <property type="nucleotide sequence ID" value="NZ_JBBMFT010000002.1"/>
</dbReference>
<protein>
    <recommendedName>
        <fullName evidence="3">Mobilization protein</fullName>
    </recommendedName>
</protein>
<dbReference type="Pfam" id="PF21983">
    <property type="entry name" value="NikA-like"/>
    <property type="match status" value="1"/>
</dbReference>
<evidence type="ECO:0000313" key="1">
    <source>
        <dbReference type="EMBL" id="MEQ2455763.1"/>
    </source>
</evidence>
<comment type="caution">
    <text evidence="1">The sequence shown here is derived from an EMBL/GenBank/DDBJ whole genome shotgun (WGS) entry which is preliminary data.</text>
</comment>
<evidence type="ECO:0008006" key="3">
    <source>
        <dbReference type="Google" id="ProtNLM"/>
    </source>
</evidence>
<organism evidence="1 2">
    <name type="scientific">Flavonifractor hominis</name>
    <dbReference type="NCBI Taxonomy" id="3133178"/>
    <lineage>
        <taxon>Bacteria</taxon>
        <taxon>Bacillati</taxon>
        <taxon>Bacillota</taxon>
        <taxon>Clostridia</taxon>
        <taxon>Eubacteriales</taxon>
        <taxon>Oscillospiraceae</taxon>
        <taxon>Flavonifractor</taxon>
    </lineage>
</organism>
<gene>
    <name evidence="1" type="ORF">WMO45_04450</name>
</gene>
<dbReference type="InterPro" id="IPR053842">
    <property type="entry name" value="NikA-like"/>
</dbReference>
<dbReference type="EMBL" id="JBBMFT010000002">
    <property type="protein sequence ID" value="MEQ2455763.1"/>
    <property type="molecule type" value="Genomic_DNA"/>
</dbReference>
<name>A0ABV1EME0_9FIRM</name>
<sequence length="89" mass="10411">MKKKSNTIQVRLNDQEYQTLLQECSKSEMQISAYVRACLAGSHVTEMENRREIEIKLVEMYSILNQAADSESKSELMERMNDICRYLKS</sequence>